<keyword evidence="18" id="KW-1133">Transmembrane helix</keyword>
<evidence type="ECO:0000256" key="13">
    <source>
        <dbReference type="ARBA" id="ARBA00031452"/>
    </source>
</evidence>
<dbReference type="Pfam" id="PF00485">
    <property type="entry name" value="PRK"/>
    <property type="match status" value="1"/>
</dbReference>
<feature type="binding site" evidence="16">
    <location>
        <begin position="76"/>
        <end position="83"/>
    </location>
    <ligand>
        <name>ATP</name>
        <dbReference type="ChEBI" id="CHEBI:30616"/>
    </ligand>
</feature>
<evidence type="ECO:0000256" key="18">
    <source>
        <dbReference type="SAM" id="Phobius"/>
    </source>
</evidence>
<dbReference type="HAMAP" id="MF_00551">
    <property type="entry name" value="Uridine_kinase"/>
    <property type="match status" value="1"/>
</dbReference>
<evidence type="ECO:0000256" key="14">
    <source>
        <dbReference type="ARBA" id="ARBA00047436"/>
    </source>
</evidence>
<evidence type="ECO:0000256" key="8">
    <source>
        <dbReference type="ARBA" id="ARBA00022679"/>
    </source>
</evidence>
<keyword evidence="7 16" id="KW-0963">Cytoplasm</keyword>
<dbReference type="SUPFAM" id="SSF52540">
    <property type="entry name" value="P-loop containing nucleoside triphosphate hydrolases"/>
    <property type="match status" value="1"/>
</dbReference>
<evidence type="ECO:0000256" key="4">
    <source>
        <dbReference type="ARBA" id="ARBA00005408"/>
    </source>
</evidence>
<dbReference type="NCBIfam" id="NF004018">
    <property type="entry name" value="PRK05480.1"/>
    <property type="match status" value="1"/>
</dbReference>
<gene>
    <name evidence="16" type="primary">udk</name>
    <name evidence="20" type="ORF">GCM10008027_18580</name>
</gene>
<keyword evidence="8 16" id="KW-0808">Transferase</keyword>
<dbReference type="CDD" id="cd02023">
    <property type="entry name" value="UMPK"/>
    <property type="match status" value="1"/>
</dbReference>
<comment type="catalytic activity">
    <reaction evidence="15 16 17">
        <text>uridine + ATP = UMP + ADP + H(+)</text>
        <dbReference type="Rhea" id="RHEA:16825"/>
        <dbReference type="ChEBI" id="CHEBI:15378"/>
        <dbReference type="ChEBI" id="CHEBI:16704"/>
        <dbReference type="ChEBI" id="CHEBI:30616"/>
        <dbReference type="ChEBI" id="CHEBI:57865"/>
        <dbReference type="ChEBI" id="CHEBI:456216"/>
        <dbReference type="EC" id="2.7.1.48"/>
    </reaction>
</comment>
<evidence type="ECO:0000256" key="16">
    <source>
        <dbReference type="HAMAP-Rule" id="MF_00551"/>
    </source>
</evidence>
<keyword evidence="10 16" id="KW-0418">Kinase</keyword>
<evidence type="ECO:0000313" key="20">
    <source>
        <dbReference type="EMBL" id="GGE93984.1"/>
    </source>
</evidence>
<feature type="transmembrane region" description="Helical" evidence="18">
    <location>
        <begin position="44"/>
        <end position="62"/>
    </location>
</feature>
<comment type="pathway">
    <text evidence="2 16 17">Pyrimidine metabolism; UMP biosynthesis via salvage pathway; UMP from uridine: step 1/1.</text>
</comment>
<evidence type="ECO:0000256" key="9">
    <source>
        <dbReference type="ARBA" id="ARBA00022741"/>
    </source>
</evidence>
<dbReference type="Gene3D" id="3.40.50.300">
    <property type="entry name" value="P-loop containing nucleotide triphosphate hydrolases"/>
    <property type="match status" value="1"/>
</dbReference>
<evidence type="ECO:0000259" key="19">
    <source>
        <dbReference type="Pfam" id="PF00485"/>
    </source>
</evidence>
<comment type="catalytic activity">
    <reaction evidence="14 17">
        <text>cytidine + ATP = CMP + ADP + H(+)</text>
        <dbReference type="Rhea" id="RHEA:24674"/>
        <dbReference type="ChEBI" id="CHEBI:15378"/>
        <dbReference type="ChEBI" id="CHEBI:17562"/>
        <dbReference type="ChEBI" id="CHEBI:30616"/>
        <dbReference type="ChEBI" id="CHEBI:60377"/>
        <dbReference type="ChEBI" id="CHEBI:456216"/>
        <dbReference type="EC" id="2.7.1.48"/>
    </reaction>
</comment>
<protein>
    <recommendedName>
        <fullName evidence="6 16">Uridine kinase</fullName>
        <ecNumber evidence="5 16">2.7.1.48</ecNumber>
    </recommendedName>
    <alternativeName>
        <fullName evidence="12 16">Cytidine monophosphokinase</fullName>
    </alternativeName>
    <alternativeName>
        <fullName evidence="13 16">Uridine monophosphokinase</fullName>
    </alternativeName>
</protein>
<comment type="pathway">
    <text evidence="3 16 17">Pyrimidine metabolism; CTP biosynthesis via salvage pathway; CTP from cytidine: step 1/3.</text>
</comment>
<evidence type="ECO:0000256" key="7">
    <source>
        <dbReference type="ARBA" id="ARBA00022490"/>
    </source>
</evidence>
<dbReference type="InterPro" id="IPR006083">
    <property type="entry name" value="PRK/URK"/>
</dbReference>
<keyword evidence="18" id="KW-0812">Transmembrane</keyword>
<sequence>MPWVPRYQYVNTLYALRIFGTGHKSCFIKQKHYKFASLSEAKEINRVFFAIVIYLTMFPSVWARTLVTRTIIAIAGASASGKSLFSKTIYNELVNELEPGAIAVIEEDAYYKDQSHLPFDHRTQTNYDHPDAFEHELLHEHLLQLRAGKSVDVPTYDYAMHTRSDETRRVAPAKVLIVEGILLLSDPALRKEFDIKVFIDTPLDICLMRRMQRDMEQRGRTLQSVVDQYQATVRPMFYQFIEPSKHKADLVVTRGGMNRVAIDIIKSKIKYLLQQ</sequence>
<evidence type="ECO:0000256" key="12">
    <source>
        <dbReference type="ARBA" id="ARBA00030641"/>
    </source>
</evidence>
<keyword evidence="21" id="KW-1185">Reference proteome</keyword>
<evidence type="ECO:0000256" key="5">
    <source>
        <dbReference type="ARBA" id="ARBA00012137"/>
    </source>
</evidence>
<dbReference type="Proteomes" id="UP000638462">
    <property type="component" value="Unassembled WGS sequence"/>
</dbReference>
<evidence type="ECO:0000256" key="11">
    <source>
        <dbReference type="ARBA" id="ARBA00022840"/>
    </source>
</evidence>
<dbReference type="EC" id="2.7.1.48" evidence="5 16"/>
<evidence type="ECO:0000256" key="2">
    <source>
        <dbReference type="ARBA" id="ARBA00004690"/>
    </source>
</evidence>
<evidence type="ECO:0000256" key="17">
    <source>
        <dbReference type="RuleBase" id="RU003825"/>
    </source>
</evidence>
<dbReference type="NCBIfam" id="TIGR00235">
    <property type="entry name" value="udk"/>
    <property type="match status" value="1"/>
</dbReference>
<dbReference type="InterPro" id="IPR027417">
    <property type="entry name" value="P-loop_NTPase"/>
</dbReference>
<organism evidence="20 21">
    <name type="scientific">Pseudoalteromonas gelatinilytica</name>
    <dbReference type="NCBI Taxonomy" id="1703256"/>
    <lineage>
        <taxon>Bacteria</taxon>
        <taxon>Pseudomonadati</taxon>
        <taxon>Pseudomonadota</taxon>
        <taxon>Gammaproteobacteria</taxon>
        <taxon>Alteromonadales</taxon>
        <taxon>Pseudoalteromonadaceae</taxon>
        <taxon>Pseudoalteromonas</taxon>
    </lineage>
</organism>
<keyword evidence="11 16" id="KW-0067">ATP-binding</keyword>
<keyword evidence="18" id="KW-0472">Membrane</keyword>
<name>A0ABQ1TIA3_9GAMM</name>
<comment type="caution">
    <text evidence="20">The sequence shown here is derived from an EMBL/GenBank/DDBJ whole genome shotgun (WGS) entry which is preliminary data.</text>
</comment>
<proteinExistence type="inferred from homology"/>
<dbReference type="InterPro" id="IPR026008">
    <property type="entry name" value="Uridine_kinase"/>
</dbReference>
<dbReference type="InterPro" id="IPR000764">
    <property type="entry name" value="Uridine_kinase-like"/>
</dbReference>
<reference evidence="21" key="1">
    <citation type="journal article" date="2019" name="Int. J. Syst. Evol. Microbiol.">
        <title>The Global Catalogue of Microorganisms (GCM) 10K type strain sequencing project: providing services to taxonomists for standard genome sequencing and annotation.</title>
        <authorList>
            <consortium name="The Broad Institute Genomics Platform"/>
            <consortium name="The Broad Institute Genome Sequencing Center for Infectious Disease"/>
            <person name="Wu L."/>
            <person name="Ma J."/>
        </authorList>
    </citation>
    <scope>NUCLEOTIDE SEQUENCE [LARGE SCALE GENOMIC DNA]</scope>
    <source>
        <strain evidence="21">CGMCC 1.15394</strain>
    </source>
</reference>
<comment type="similarity">
    <text evidence="4 16 17">Belongs to the uridine kinase family.</text>
</comment>
<evidence type="ECO:0000256" key="6">
    <source>
        <dbReference type="ARBA" id="ARBA00021478"/>
    </source>
</evidence>
<evidence type="ECO:0000313" key="21">
    <source>
        <dbReference type="Proteomes" id="UP000638462"/>
    </source>
</evidence>
<evidence type="ECO:0000256" key="15">
    <source>
        <dbReference type="ARBA" id="ARBA00048909"/>
    </source>
</evidence>
<evidence type="ECO:0000256" key="10">
    <source>
        <dbReference type="ARBA" id="ARBA00022777"/>
    </source>
</evidence>
<dbReference type="PANTHER" id="PTHR10285">
    <property type="entry name" value="URIDINE KINASE"/>
    <property type="match status" value="1"/>
</dbReference>
<accession>A0ABQ1TIA3</accession>
<dbReference type="EMBL" id="BMIT01000006">
    <property type="protein sequence ID" value="GGE93984.1"/>
    <property type="molecule type" value="Genomic_DNA"/>
</dbReference>
<evidence type="ECO:0000256" key="1">
    <source>
        <dbReference type="ARBA" id="ARBA00004496"/>
    </source>
</evidence>
<evidence type="ECO:0000256" key="3">
    <source>
        <dbReference type="ARBA" id="ARBA00004784"/>
    </source>
</evidence>
<comment type="subcellular location">
    <subcellularLocation>
        <location evidence="1 16 17">Cytoplasm</location>
    </subcellularLocation>
</comment>
<dbReference type="PRINTS" id="PR00988">
    <property type="entry name" value="URIDINKINASE"/>
</dbReference>
<feature type="domain" description="Phosphoribulokinase/uridine kinase" evidence="19">
    <location>
        <begin position="71"/>
        <end position="260"/>
    </location>
</feature>
<keyword evidence="9 16" id="KW-0547">Nucleotide-binding</keyword>